<keyword evidence="3" id="KW-1185">Reference proteome</keyword>
<reference evidence="2 3" key="1">
    <citation type="journal article" date="2018" name="IMA Fungus">
        <title>IMA Genome-F 10: Nine draft genome sequences of Claviceps purpurea s.lat., including C. arundinis, C. humidiphila, and C. cf. spartinae, pseudomolecules for the pitch canker pathogen Fusarium circinatum, draft genome of Davidsoniella eucalypti, Grosmannia galeiformis, Quambalaria eucalypti, and Teratosphaeria destructans.</title>
        <authorList>
            <person name="Wingfield B.D."/>
            <person name="Liu M."/>
            <person name="Nguyen H.D."/>
            <person name="Lane F.A."/>
            <person name="Morgan S.W."/>
            <person name="De Vos L."/>
            <person name="Wilken P.M."/>
            <person name="Duong T.A."/>
            <person name="Aylward J."/>
            <person name="Coetzee M.P."/>
            <person name="Dadej K."/>
            <person name="De Beer Z.W."/>
            <person name="Findlay W."/>
            <person name="Havenga M."/>
            <person name="Kolarik M."/>
            <person name="Menzies J.G."/>
            <person name="Naidoo K."/>
            <person name="Pochopski O."/>
            <person name="Shoukouhi P."/>
            <person name="Santana Q.C."/>
            <person name="Seifert K.A."/>
            <person name="Soal N."/>
            <person name="Steenkamp E.T."/>
            <person name="Tatham C.T."/>
            <person name="van der Nest M.A."/>
            <person name="Wingfield M.J."/>
        </authorList>
    </citation>
    <scope>NUCLEOTIDE SEQUENCE [LARGE SCALE GENOMIC DNA]</scope>
    <source>
        <strain evidence="2">CMW44962</strain>
    </source>
</reference>
<evidence type="ECO:0000313" key="2">
    <source>
        <dbReference type="EMBL" id="KAH9825687.1"/>
    </source>
</evidence>
<dbReference type="Proteomes" id="UP001138500">
    <property type="component" value="Unassembled WGS sequence"/>
</dbReference>
<name>A0A9W7SNK2_9PEZI</name>
<dbReference type="PANTHER" id="PTHR38119">
    <property type="entry name" value="BTB DOMAIN-CONTAINING PROTEIN-RELATED"/>
    <property type="match status" value="1"/>
</dbReference>
<reference evidence="2 3" key="2">
    <citation type="journal article" date="2021" name="Curr. Genet.">
        <title>Genetic response to nitrogen starvation in the aggressive Eucalyptus foliar pathogen Teratosphaeria destructans.</title>
        <authorList>
            <person name="Havenga M."/>
            <person name="Wingfield B.D."/>
            <person name="Wingfield M.J."/>
            <person name="Dreyer L.L."/>
            <person name="Roets F."/>
            <person name="Aylward J."/>
        </authorList>
    </citation>
    <scope>NUCLEOTIDE SEQUENCE [LARGE SCALE GENOMIC DNA]</scope>
    <source>
        <strain evidence="2">CMW44962</strain>
    </source>
</reference>
<accession>A0A9W7SNK2</accession>
<evidence type="ECO:0000259" key="1">
    <source>
        <dbReference type="PROSITE" id="PS50097"/>
    </source>
</evidence>
<dbReference type="OrthoDB" id="10256606at2759"/>
<dbReference type="InterPro" id="IPR011333">
    <property type="entry name" value="SKP1/BTB/POZ_sf"/>
</dbReference>
<dbReference type="PROSITE" id="PS50097">
    <property type="entry name" value="BTB"/>
    <property type="match status" value="1"/>
</dbReference>
<proteinExistence type="predicted"/>
<dbReference type="InterPro" id="IPR000210">
    <property type="entry name" value="BTB/POZ_dom"/>
</dbReference>
<comment type="caution">
    <text evidence="2">The sequence shown here is derived from an EMBL/GenBank/DDBJ whole genome shotgun (WGS) entry which is preliminary data.</text>
</comment>
<gene>
    <name evidence="2" type="ORF">Tdes44962_MAKER00617</name>
</gene>
<evidence type="ECO:0000313" key="3">
    <source>
        <dbReference type="Proteomes" id="UP001138500"/>
    </source>
</evidence>
<dbReference type="Gene3D" id="3.30.710.10">
    <property type="entry name" value="Potassium Channel Kv1.1, Chain A"/>
    <property type="match status" value="1"/>
</dbReference>
<organism evidence="2 3">
    <name type="scientific">Teratosphaeria destructans</name>
    <dbReference type="NCBI Taxonomy" id="418781"/>
    <lineage>
        <taxon>Eukaryota</taxon>
        <taxon>Fungi</taxon>
        <taxon>Dikarya</taxon>
        <taxon>Ascomycota</taxon>
        <taxon>Pezizomycotina</taxon>
        <taxon>Dothideomycetes</taxon>
        <taxon>Dothideomycetidae</taxon>
        <taxon>Mycosphaerellales</taxon>
        <taxon>Teratosphaeriaceae</taxon>
        <taxon>Teratosphaeria</taxon>
    </lineage>
</organism>
<dbReference type="PANTHER" id="PTHR38119:SF1">
    <property type="entry name" value="BTB DOMAIN-CONTAINING PROTEIN"/>
    <property type="match status" value="1"/>
</dbReference>
<feature type="domain" description="BTB" evidence="1">
    <location>
        <begin position="15"/>
        <end position="48"/>
    </location>
</feature>
<dbReference type="AlphaFoldDB" id="A0A9W7SNK2"/>
<dbReference type="EMBL" id="RIBY02002089">
    <property type="protein sequence ID" value="KAH9825687.1"/>
    <property type="molecule type" value="Genomic_DNA"/>
</dbReference>
<protein>
    <submittedName>
        <fullName evidence="2">Seryl-tRNA synthetase</fullName>
    </submittedName>
</protein>
<sequence>MAQMAPRGFPQYGDGDVEIYLKADEKLVLHSTILSLHSEWFKSSFSDKWAKSGADASILGGGSASGQKRWVYELRFGKEDCDGILMRQGQANAEPSNPGETATPTEMISVEDAINWDDDMFDERLECAKAHKNLFCAIYHCIPSLDGKSFEEAKASIEVLMNVAEMYGCEDVVKKDIKLHIWHFRESVLDICVYNPVSMLEFSIRHESEWIYKEAATNILGRSYRFWNASRPALEEMGIYEMLERKRAIFVKTLTEAEHAIHNLRPQPPQIPSRRTAYCFLHDELRNAFQISLGCRLGPGYANIYHSIADNTTAGIAARRQRAIAYRGTFFTGAADDTDVFLQHVEEAFLAARKSLQPLLKNATMLQPNVNDKHRALTFMKIEDADLPWA</sequence>